<dbReference type="CDD" id="cd00741">
    <property type="entry name" value="Lipase"/>
    <property type="match status" value="1"/>
</dbReference>
<dbReference type="InterPro" id="IPR029058">
    <property type="entry name" value="AB_hydrolase_fold"/>
</dbReference>
<dbReference type="Gene3D" id="3.40.50.1820">
    <property type="entry name" value="alpha/beta hydrolase"/>
    <property type="match status" value="1"/>
</dbReference>
<dbReference type="SUPFAM" id="SSF53474">
    <property type="entry name" value="alpha/beta-Hydrolases"/>
    <property type="match status" value="1"/>
</dbReference>
<organism evidence="2 3">
    <name type="scientific">Nocardioides imazamoxiresistens</name>
    <dbReference type="NCBI Taxonomy" id="3231893"/>
    <lineage>
        <taxon>Bacteria</taxon>
        <taxon>Bacillati</taxon>
        <taxon>Actinomycetota</taxon>
        <taxon>Actinomycetes</taxon>
        <taxon>Propionibacteriales</taxon>
        <taxon>Nocardioidaceae</taxon>
        <taxon>Nocardioides</taxon>
    </lineage>
</organism>
<dbReference type="EMBL" id="JAVYII010000004">
    <property type="protein sequence ID" value="MDT9593438.1"/>
    <property type="molecule type" value="Genomic_DNA"/>
</dbReference>
<accession>A0ABU3PW39</accession>
<proteinExistence type="predicted"/>
<sequence length="490" mass="49492">MSAPGAPEPVAPVTPGDLEVDGGVGGLQAQYVAVERLAMAYDAAAALLAGRSRDVGLTLLDDDLLCSAPYAPRSFASVEAQLAALAAGPGGLLATAARWTLQADSVRTSSLAFRTADELVTSFVDHLQHRLGYLVAHPTGVGLRLTGNGDLLPEPGGDLGPLLDRLSASDGGDGGGAARLEAWALENPDHFEVLVGTGGGVLEGLWDSDGLPSAGHGRWALPTIAAAAGALALWFTPGRPVVVPAAPADAPVVGRRAGGLAGLVEELERVAGASGPGRDGTIEVQRTGSGADASYVVLLPGTDDLVTSPDEHSTVARDLGTNLASMAGRPTVYTEGILEAMRDAGIPPDAPVTIVGHSQGGMAGVQIAASGEFAVEHVVTLGSPVALMPEVPPGVEVTSLENESDLVARLDGQPNPDRLSHVTVRFDAGGGSLAEAHALERYAAGAAAVDASGDPTLRQRLESLGPGSEGGSDGGPGEEVARRAYRITRG</sequence>
<feature type="region of interest" description="Disordered" evidence="1">
    <location>
        <begin position="452"/>
        <end position="490"/>
    </location>
</feature>
<dbReference type="Proteomes" id="UP001268542">
    <property type="component" value="Unassembled WGS sequence"/>
</dbReference>
<evidence type="ECO:0000256" key="1">
    <source>
        <dbReference type="SAM" id="MobiDB-lite"/>
    </source>
</evidence>
<dbReference type="RefSeq" id="WP_315732934.1">
    <property type="nucleotide sequence ID" value="NZ_JAVYII010000004.1"/>
</dbReference>
<gene>
    <name evidence="2" type="ORF">RDV89_10195</name>
</gene>
<protein>
    <submittedName>
        <fullName evidence="2">Lipase family protein</fullName>
    </submittedName>
</protein>
<keyword evidence="3" id="KW-1185">Reference proteome</keyword>
<name>A0ABU3PW39_9ACTN</name>
<reference evidence="2 3" key="1">
    <citation type="submission" date="2023-08" db="EMBL/GenBank/DDBJ databases">
        <title>Nocardioides seae sp. nov., a bacterium isolated from a soil.</title>
        <authorList>
            <person name="Wang X."/>
        </authorList>
    </citation>
    <scope>NUCLEOTIDE SEQUENCE [LARGE SCALE GENOMIC DNA]</scope>
    <source>
        <strain evidence="2 3">YZH12</strain>
    </source>
</reference>
<feature type="compositionally biased region" description="Gly residues" evidence="1">
    <location>
        <begin position="467"/>
        <end position="477"/>
    </location>
</feature>
<evidence type="ECO:0000313" key="2">
    <source>
        <dbReference type="EMBL" id="MDT9593438.1"/>
    </source>
</evidence>
<evidence type="ECO:0000313" key="3">
    <source>
        <dbReference type="Proteomes" id="UP001268542"/>
    </source>
</evidence>
<comment type="caution">
    <text evidence="2">The sequence shown here is derived from an EMBL/GenBank/DDBJ whole genome shotgun (WGS) entry which is preliminary data.</text>
</comment>